<dbReference type="AlphaFoldDB" id="A0A183KT51"/>
<sequence length="33" mass="3832">MCSMLNQALYPTNGEEKKYNSYYFSCYLVANDA</sequence>
<organism evidence="1">
    <name type="scientific">Schistosoma curassoni</name>
    <dbReference type="NCBI Taxonomy" id="6186"/>
    <lineage>
        <taxon>Eukaryota</taxon>
        <taxon>Metazoa</taxon>
        <taxon>Spiralia</taxon>
        <taxon>Lophotrochozoa</taxon>
        <taxon>Platyhelminthes</taxon>
        <taxon>Trematoda</taxon>
        <taxon>Digenea</taxon>
        <taxon>Strigeidida</taxon>
        <taxon>Schistosomatoidea</taxon>
        <taxon>Schistosomatidae</taxon>
        <taxon>Schistosoma</taxon>
    </lineage>
</organism>
<proteinExistence type="predicted"/>
<dbReference type="WBParaSite" id="SCUD_0001824301-mRNA-1">
    <property type="protein sequence ID" value="SCUD_0001824301-mRNA-1"/>
    <property type="gene ID" value="SCUD_0001824301"/>
</dbReference>
<protein>
    <submittedName>
        <fullName evidence="1">Cellulase</fullName>
    </submittedName>
</protein>
<evidence type="ECO:0000313" key="1">
    <source>
        <dbReference type="WBParaSite" id="SCUD_0001824301-mRNA-1"/>
    </source>
</evidence>
<name>A0A183KT51_9TREM</name>
<accession>A0A183KT51</accession>
<reference evidence="1" key="1">
    <citation type="submission" date="2016-06" db="UniProtKB">
        <authorList>
            <consortium name="WormBaseParasite"/>
        </authorList>
    </citation>
    <scope>IDENTIFICATION</scope>
</reference>